<name>A0A545TB91_9PROT</name>
<dbReference type="InterPro" id="IPR037053">
    <property type="entry name" value="Phage_tail_collar_dom_sf"/>
</dbReference>
<accession>A0A545TB91</accession>
<evidence type="ECO:0000313" key="3">
    <source>
        <dbReference type="Proteomes" id="UP000315252"/>
    </source>
</evidence>
<proteinExistence type="predicted"/>
<dbReference type="Proteomes" id="UP000315252">
    <property type="component" value="Unassembled WGS sequence"/>
</dbReference>
<dbReference type="Pfam" id="PF07484">
    <property type="entry name" value="Collar"/>
    <property type="match status" value="1"/>
</dbReference>
<comment type="caution">
    <text evidence="2">The sequence shown here is derived from an EMBL/GenBank/DDBJ whole genome shotgun (WGS) entry which is preliminary data.</text>
</comment>
<evidence type="ECO:0000313" key="2">
    <source>
        <dbReference type="EMBL" id="TQV74485.1"/>
    </source>
</evidence>
<gene>
    <name evidence="2" type="ORF">FKG95_24505</name>
</gene>
<dbReference type="Gene3D" id="3.90.1340.10">
    <property type="entry name" value="Phage tail collar domain"/>
    <property type="match status" value="1"/>
</dbReference>
<sequence>MQPLIGSICAFAGNFTPRGYVPADGRLLVISENLALFSLLGNMYGGDGVTTFALPDLRGRAPTGMGQGPGLSPYEQGQTGGAESITLDVSQLPAHTHAAAVTTTATQTVGNTNMPEGAVWATDERDDNYYTGQVPNPVKMASDAVEVVVGSAGQSKPIDNRQPYLAVRWLIALQGVFPSRE</sequence>
<keyword evidence="3" id="KW-1185">Reference proteome</keyword>
<evidence type="ECO:0000259" key="1">
    <source>
        <dbReference type="Pfam" id="PF07484"/>
    </source>
</evidence>
<reference evidence="2 3" key="1">
    <citation type="submission" date="2019-06" db="EMBL/GenBank/DDBJ databases">
        <title>Whole genome sequence for Rhodospirillaceae sp. R148.</title>
        <authorList>
            <person name="Wang G."/>
        </authorList>
    </citation>
    <scope>NUCLEOTIDE SEQUENCE [LARGE SCALE GENOMIC DNA]</scope>
    <source>
        <strain evidence="2 3">R148</strain>
    </source>
</reference>
<dbReference type="OrthoDB" id="9810174at2"/>
<feature type="domain" description="Phage tail collar" evidence="1">
    <location>
        <begin position="6"/>
        <end position="62"/>
    </location>
</feature>
<dbReference type="SUPFAM" id="SSF88874">
    <property type="entry name" value="Receptor-binding domain of short tail fibre protein gp12"/>
    <property type="match status" value="1"/>
</dbReference>
<dbReference type="InterPro" id="IPR011083">
    <property type="entry name" value="Phage_tail_collar_dom"/>
</dbReference>
<dbReference type="AlphaFoldDB" id="A0A545TB91"/>
<protein>
    <submittedName>
        <fullName evidence="2">Phage tail protein</fullName>
    </submittedName>
</protein>
<dbReference type="EMBL" id="VHSH01000010">
    <property type="protein sequence ID" value="TQV74485.1"/>
    <property type="molecule type" value="Genomic_DNA"/>
</dbReference>
<organism evidence="2 3">
    <name type="scientific">Denitrobaculum tricleocarpae</name>
    <dbReference type="NCBI Taxonomy" id="2591009"/>
    <lineage>
        <taxon>Bacteria</taxon>
        <taxon>Pseudomonadati</taxon>
        <taxon>Pseudomonadota</taxon>
        <taxon>Alphaproteobacteria</taxon>
        <taxon>Rhodospirillales</taxon>
        <taxon>Rhodospirillaceae</taxon>
        <taxon>Denitrobaculum</taxon>
    </lineage>
</organism>